<dbReference type="EMBL" id="JQ737005">
    <property type="protein sequence ID" value="AFS51688.1"/>
    <property type="molecule type" value="Genomic_DNA"/>
</dbReference>
<evidence type="ECO:0000313" key="1">
    <source>
        <dbReference type="EMBL" id="AFS51688.1"/>
    </source>
</evidence>
<evidence type="ECO:0000313" key="3">
    <source>
        <dbReference type="Proteomes" id="UP000006045"/>
    </source>
</evidence>
<geneLocation type="plasmid" evidence="1 3">
    <name>pMP-R124</name>
</geneLocation>
<dbReference type="OrthoDB" id="7029641at2"/>
<dbReference type="EMBL" id="CM001562">
    <property type="protein sequence ID" value="EJZ60933.1"/>
    <property type="molecule type" value="Genomic_DNA"/>
</dbReference>
<proteinExistence type="predicted"/>
<keyword evidence="1" id="KW-0614">Plasmid</keyword>
<sequence length="153" mass="17482">MNSVNMERLIKNLGCSYDALIANEVIDNLPLQDLYEDGESLEIEPVPGIELIFWPETLRFEVIHITLKDDDLPVFTGELPEPFKEIKEQKQVHSTFGVPIFSKTAMELLGTGLSGWDTYQLDPGWHPATLVEFQYVKNMNVSRLLFSLIDRNV</sequence>
<dbReference type="Proteomes" id="UP000006045">
    <property type="component" value="Plasmid pMP-R124"/>
</dbReference>
<dbReference type="Pfam" id="PF19929">
    <property type="entry name" value="DUF6392"/>
    <property type="match status" value="1"/>
</dbReference>
<protein>
    <submittedName>
        <fullName evidence="1">Bip</fullName>
    </submittedName>
</protein>
<accession>K0WMW2</accession>
<dbReference type="InterPro" id="IPR045657">
    <property type="entry name" value="DUF6392"/>
</dbReference>
<dbReference type="AlphaFoldDB" id="K0WMW2"/>
<dbReference type="HOGENOM" id="CLU_134341_1_0_6"/>
<gene>
    <name evidence="1" type="primary">bip</name>
    <name evidence="1" type="ORF">I1A_000012</name>
</gene>
<reference evidence="1" key="1">
    <citation type="submission" date="2012-03" db="EMBL/GenBank/DDBJ databases">
        <title>The genome of cave-isolated P. fluorescens strain R124 demonstrates phenotypic adaptation to the mineral environment.</title>
        <authorList>
            <person name="Barton M.D."/>
            <person name="Petronio M."/>
            <person name="Giarrizzo J.G."/>
            <person name="Bowling B."/>
            <person name="Barton H.A."/>
        </authorList>
    </citation>
    <scope>NUCLEOTIDE SEQUENCE</scope>
    <source>
        <strain evidence="1">R124</strain>
        <plasmid evidence="1">pMP-R124</plasmid>
    </source>
</reference>
<name>K0WMW2_PSEFL</name>
<evidence type="ECO:0000313" key="2">
    <source>
        <dbReference type="EMBL" id="EJZ60933.1"/>
    </source>
</evidence>
<reference evidence="2 3" key="2">
    <citation type="submission" date="2012-08" db="EMBL/GenBank/DDBJ databases">
        <title>The genome of cave-isolated P. fluorescens strain R124 demonstrates phenotypic adaptation to the mineral environment.</title>
        <authorList>
            <person name="Barton M.D."/>
            <person name="Petronio M."/>
            <person name="Giarrizzo J.G."/>
            <person name="Bowling B.V."/>
            <person name="Barton H.A."/>
        </authorList>
    </citation>
    <scope>NUCLEOTIDE SEQUENCE [LARGE SCALE GENOMIC DNA]</scope>
    <source>
        <strain evidence="2 3">R124</strain>
        <plasmid evidence="2 3">pMP-R124</plasmid>
    </source>
</reference>
<organism evidence="1">
    <name type="scientific">Pseudomonas fluorescens R124</name>
    <dbReference type="NCBI Taxonomy" id="743713"/>
    <lineage>
        <taxon>Bacteria</taxon>
        <taxon>Pseudomonadati</taxon>
        <taxon>Pseudomonadota</taxon>
        <taxon>Gammaproteobacteria</taxon>
        <taxon>Pseudomonadales</taxon>
        <taxon>Pseudomonadaceae</taxon>
        <taxon>Pseudomonas</taxon>
    </lineage>
</organism>